<dbReference type="EMBL" id="MU827304">
    <property type="protein sequence ID" value="KAJ7365152.1"/>
    <property type="molecule type" value="Genomic_DNA"/>
</dbReference>
<reference evidence="1" key="1">
    <citation type="submission" date="2023-01" db="EMBL/GenBank/DDBJ databases">
        <title>Genome assembly of the deep-sea coral Lophelia pertusa.</title>
        <authorList>
            <person name="Herrera S."/>
            <person name="Cordes E."/>
        </authorList>
    </citation>
    <scope>NUCLEOTIDE SEQUENCE</scope>
    <source>
        <strain evidence="1">USNM1676648</strain>
        <tissue evidence="1">Polyp</tissue>
    </source>
</reference>
<dbReference type="Proteomes" id="UP001163046">
    <property type="component" value="Unassembled WGS sequence"/>
</dbReference>
<gene>
    <name evidence="1" type="ORF">OS493_007801</name>
</gene>
<dbReference type="AlphaFoldDB" id="A0A9W9YRT7"/>
<dbReference type="SUPFAM" id="SSF57850">
    <property type="entry name" value="RING/U-box"/>
    <property type="match status" value="1"/>
</dbReference>
<evidence type="ECO:0000313" key="2">
    <source>
        <dbReference type="Proteomes" id="UP001163046"/>
    </source>
</evidence>
<evidence type="ECO:0008006" key="3">
    <source>
        <dbReference type="Google" id="ProtNLM"/>
    </source>
</evidence>
<organism evidence="1 2">
    <name type="scientific">Desmophyllum pertusum</name>
    <dbReference type="NCBI Taxonomy" id="174260"/>
    <lineage>
        <taxon>Eukaryota</taxon>
        <taxon>Metazoa</taxon>
        <taxon>Cnidaria</taxon>
        <taxon>Anthozoa</taxon>
        <taxon>Hexacorallia</taxon>
        <taxon>Scleractinia</taxon>
        <taxon>Caryophylliina</taxon>
        <taxon>Caryophylliidae</taxon>
        <taxon>Desmophyllum</taxon>
    </lineage>
</organism>
<proteinExistence type="predicted"/>
<sequence>MAGRQSKRLRLEAPEITQQFYDCFICHGRSYTCETNTIRLPCCNNFVHRRCQARWEVSQTTCGLCRQALPVAPPPPPPQHAEYFHRIAEGEQPEAEAEPPRQVAIDGHHRVGINALDFQDNQRRIQENVLGMTREAVIARLRVLLTNNELEDHLQQCTEREQRCLLAYYHVVSALRVSDYMIMVMGKEYFLRVFDVLTGTITSFTDDRILIQYQEIEIECDGYFLLCNVRSLRQGARFGAILELTFRIDIQQAKSIADSLIDFLDPWAWEEDDEPIRHRMANCIIGIDLHVTGPAYAEYRVDDDFKCFLDYLLSGETYYLSRIDYRSWGQEWEEPETEIPNYFPSDFLFYERREPLGESTLRTRFFMDRGE</sequence>
<keyword evidence="2" id="KW-1185">Reference proteome</keyword>
<accession>A0A9W9YRT7</accession>
<evidence type="ECO:0000313" key="1">
    <source>
        <dbReference type="EMBL" id="KAJ7365152.1"/>
    </source>
</evidence>
<protein>
    <recommendedName>
        <fullName evidence="3">RING-type domain-containing protein</fullName>
    </recommendedName>
</protein>
<comment type="caution">
    <text evidence="1">The sequence shown here is derived from an EMBL/GenBank/DDBJ whole genome shotgun (WGS) entry which is preliminary data.</text>
</comment>
<name>A0A9W9YRT7_9CNID</name>